<sequence>MGSRIHVYPNGSLAIEAVTEKDAGDYLCVARNKLGDDLVLMRVSVAMTPAKIHQKQHLKKLVPYGKDFRVDCKASGSPAPEISWGLPDGTVINSAMLADDSGHRARRYVLFDNGTLYLHTAGAAAGGDYTCYAQNTLGRDEMKVRVTVVVAAPQIRHSHKTQLRVEAGGTALLDCQAAGQPEPKIFWLLPSGDTISSSTARHLLHLNGSLEVSQVKLVDAGQYLCMARNPGGDDTKLYNLDVAAKPPAINGLHVDKAIRKMTAVRHTRKHIDCRAEGSPPPHIMWIMPDNILLTAPYYGSRVTVHENGTLEIRNVRASDAAEFVCVARNEAGESRLLVQLEVAEMLRRPAFKNPFNEKVTANPGKAATLNCSVDGNPPPEVSWMLPNGTWFSRGISTSQLHTGNEGTLTIHSPATDTAGRYRCAARNQLGYIEKLIVVEVSQKPNILTRLAGPVRAITGEPLALHCLSDGSPKPTTSWTLPGGQVLAGPRAGGRHVLLENGTLLIREAAAHDAGDYVCKAHNDAGEASLTVPVAVVAFPPRITSRPPRTIHTTPGAALQLHCTALGIPKPEISWELPDGAVLSPAHRGRAAGGERLHPPGTLLIQSPQPSDSGAYKCRARSRLGSDLAVTYLHVV</sequence>
<dbReference type="InterPro" id="IPR007110">
    <property type="entry name" value="Ig-like_dom"/>
</dbReference>
<dbReference type="InterPro" id="IPR003599">
    <property type="entry name" value="Ig_sub"/>
</dbReference>
<dbReference type="SMART" id="SM00408">
    <property type="entry name" value="IGc2"/>
    <property type="match status" value="6"/>
</dbReference>
<dbReference type="Gene3D" id="2.60.40.10">
    <property type="entry name" value="Immunoglobulins"/>
    <property type="match status" value="7"/>
</dbReference>
<accession>A0A7L1G4I8</accession>
<dbReference type="CDD" id="cd00096">
    <property type="entry name" value="Ig"/>
    <property type="match status" value="1"/>
</dbReference>
<keyword evidence="7" id="KW-0472">Membrane</keyword>
<gene>
    <name evidence="12" type="primary">Igsf10_2</name>
    <name evidence="12" type="ORF">INDMAC_R14968</name>
</gene>
<evidence type="ECO:0000256" key="5">
    <source>
        <dbReference type="ARBA" id="ARBA00022737"/>
    </source>
</evidence>
<dbReference type="PROSITE" id="PS50835">
    <property type="entry name" value="IG_LIKE"/>
    <property type="match status" value="6"/>
</dbReference>
<dbReference type="FunFam" id="2.60.40.10:FF:000621">
    <property type="entry name" value="Immunoglobulin superfamily member 10"/>
    <property type="match status" value="1"/>
</dbReference>
<comment type="subcellular location">
    <subcellularLocation>
        <location evidence="1">Membrane</location>
        <topology evidence="1">Single-pass membrane protein</topology>
    </subcellularLocation>
</comment>
<dbReference type="InterPro" id="IPR003598">
    <property type="entry name" value="Ig_sub2"/>
</dbReference>
<evidence type="ECO:0000256" key="2">
    <source>
        <dbReference type="ARBA" id="ARBA00022614"/>
    </source>
</evidence>
<feature type="non-terminal residue" evidence="12">
    <location>
        <position position="635"/>
    </location>
</feature>
<dbReference type="FunFam" id="2.60.40.10:FF:000537">
    <property type="entry name" value="immunoglobulin superfamily member 10"/>
    <property type="match status" value="1"/>
</dbReference>
<dbReference type="OrthoDB" id="10062932at2759"/>
<organism evidence="12 13">
    <name type="scientific">Indicator maculatus</name>
    <name type="common">spotted honeyguide</name>
    <dbReference type="NCBI Taxonomy" id="545262"/>
    <lineage>
        <taxon>Eukaryota</taxon>
        <taxon>Metazoa</taxon>
        <taxon>Chordata</taxon>
        <taxon>Craniata</taxon>
        <taxon>Vertebrata</taxon>
        <taxon>Euteleostomi</taxon>
        <taxon>Archelosauria</taxon>
        <taxon>Archosauria</taxon>
        <taxon>Dinosauria</taxon>
        <taxon>Saurischia</taxon>
        <taxon>Theropoda</taxon>
        <taxon>Coelurosauria</taxon>
        <taxon>Aves</taxon>
        <taxon>Neognathae</taxon>
        <taxon>Neoaves</taxon>
        <taxon>Telluraves</taxon>
        <taxon>Coraciimorphae</taxon>
        <taxon>Piciformes</taxon>
        <taxon>Indicatoridae</taxon>
        <taxon>Indicator</taxon>
    </lineage>
</organism>
<keyword evidence="9" id="KW-0393">Immunoglobulin domain</keyword>
<proteinExistence type="predicted"/>
<keyword evidence="4" id="KW-0732">Signal</keyword>
<evidence type="ECO:0000256" key="7">
    <source>
        <dbReference type="ARBA" id="ARBA00023136"/>
    </source>
</evidence>
<evidence type="ECO:0000256" key="6">
    <source>
        <dbReference type="ARBA" id="ARBA00022989"/>
    </source>
</evidence>
<feature type="domain" description="Ig-like" evidence="11">
    <location>
        <begin position="247"/>
        <end position="343"/>
    </location>
</feature>
<keyword evidence="3" id="KW-0812">Transmembrane</keyword>
<dbReference type="Proteomes" id="UP000557230">
    <property type="component" value="Unassembled WGS sequence"/>
</dbReference>
<dbReference type="PANTHER" id="PTHR10075:SF14">
    <property type="entry name" value="CELL ADHESION MOLECULE DSCAM2-RELATED"/>
    <property type="match status" value="1"/>
</dbReference>
<dbReference type="FunFam" id="2.60.40.10:FF:000032">
    <property type="entry name" value="palladin isoform X1"/>
    <property type="match status" value="2"/>
</dbReference>
<evidence type="ECO:0000256" key="8">
    <source>
        <dbReference type="ARBA" id="ARBA00023157"/>
    </source>
</evidence>
<feature type="domain" description="Ig-like" evidence="11">
    <location>
        <begin position="49"/>
        <end position="147"/>
    </location>
</feature>
<dbReference type="PANTHER" id="PTHR10075">
    <property type="entry name" value="BASIGIN RELATED"/>
    <property type="match status" value="1"/>
</dbReference>
<feature type="domain" description="Ig-like" evidence="11">
    <location>
        <begin position="540"/>
        <end position="630"/>
    </location>
</feature>
<dbReference type="Pfam" id="PF07679">
    <property type="entry name" value="I-set"/>
    <property type="match status" value="2"/>
</dbReference>
<keyword evidence="13" id="KW-1185">Reference proteome</keyword>
<keyword evidence="6" id="KW-1133">Transmembrane helix</keyword>
<feature type="domain" description="Ig-like" evidence="11">
    <location>
        <begin position="153"/>
        <end position="243"/>
    </location>
</feature>
<protein>
    <submittedName>
        <fullName evidence="12">IGS10 protein</fullName>
    </submittedName>
</protein>
<dbReference type="FunFam" id="2.60.40.10:FF:000076">
    <property type="entry name" value="Leucine-rich repeat and Ig domain-containing 4"/>
    <property type="match status" value="1"/>
</dbReference>
<evidence type="ECO:0000259" key="11">
    <source>
        <dbReference type="PROSITE" id="PS50835"/>
    </source>
</evidence>
<dbReference type="FunFam" id="2.60.40.10:FF:001377">
    <property type="entry name" value="Matrix remodeling associated 5"/>
    <property type="match status" value="1"/>
</dbReference>
<dbReference type="InterPro" id="IPR036179">
    <property type="entry name" value="Ig-like_dom_sf"/>
</dbReference>
<reference evidence="12 13" key="1">
    <citation type="submission" date="2019-09" db="EMBL/GenBank/DDBJ databases">
        <title>Bird 10,000 Genomes (B10K) Project - Family phase.</title>
        <authorList>
            <person name="Zhang G."/>
        </authorList>
    </citation>
    <scope>NUCLEOTIDE SEQUENCE [LARGE SCALE GENOMIC DNA]</scope>
    <source>
        <strain evidence="12">B10K-DU-001-78</strain>
        <tissue evidence="12">Muscle</tissue>
    </source>
</reference>
<evidence type="ECO:0000313" key="12">
    <source>
        <dbReference type="EMBL" id="NXN08967.1"/>
    </source>
</evidence>
<dbReference type="SMART" id="SM00409">
    <property type="entry name" value="IG"/>
    <property type="match status" value="6"/>
</dbReference>
<dbReference type="Pfam" id="PF13927">
    <property type="entry name" value="Ig_3"/>
    <property type="match status" value="4"/>
</dbReference>
<dbReference type="InterPro" id="IPR013098">
    <property type="entry name" value="Ig_I-set"/>
</dbReference>
<keyword evidence="8" id="KW-1015">Disulfide bond</keyword>
<keyword evidence="2" id="KW-0433">Leucine-rich repeat</keyword>
<evidence type="ECO:0000256" key="1">
    <source>
        <dbReference type="ARBA" id="ARBA00004167"/>
    </source>
</evidence>
<dbReference type="GO" id="GO:0016020">
    <property type="term" value="C:membrane"/>
    <property type="evidence" value="ECO:0007669"/>
    <property type="project" value="UniProtKB-SubCell"/>
</dbReference>
<dbReference type="SUPFAM" id="SSF48726">
    <property type="entry name" value="Immunoglobulin"/>
    <property type="match status" value="7"/>
</dbReference>
<feature type="non-terminal residue" evidence="12">
    <location>
        <position position="1"/>
    </location>
</feature>
<evidence type="ECO:0000256" key="3">
    <source>
        <dbReference type="ARBA" id="ARBA00022692"/>
    </source>
</evidence>
<dbReference type="EMBL" id="VXBD01003231">
    <property type="protein sequence ID" value="NXN08967.1"/>
    <property type="molecule type" value="Genomic_DNA"/>
</dbReference>
<comment type="caution">
    <text evidence="12">The sequence shown here is derived from an EMBL/GenBank/DDBJ whole genome shotgun (WGS) entry which is preliminary data.</text>
</comment>
<keyword evidence="5" id="KW-0677">Repeat</keyword>
<evidence type="ECO:0000256" key="9">
    <source>
        <dbReference type="ARBA" id="ARBA00023319"/>
    </source>
</evidence>
<dbReference type="AlphaFoldDB" id="A0A7L1G4I8"/>
<feature type="domain" description="Ig-like" evidence="11">
    <location>
        <begin position="349"/>
        <end position="441"/>
    </location>
</feature>
<feature type="domain" description="Ig-like" evidence="11">
    <location>
        <begin position="444"/>
        <end position="530"/>
    </location>
</feature>
<dbReference type="InterPro" id="IPR013783">
    <property type="entry name" value="Ig-like_fold"/>
</dbReference>
<evidence type="ECO:0000256" key="4">
    <source>
        <dbReference type="ARBA" id="ARBA00022729"/>
    </source>
</evidence>
<evidence type="ECO:0000256" key="10">
    <source>
        <dbReference type="SAM" id="MobiDB-lite"/>
    </source>
</evidence>
<name>A0A7L1G4I8_9PICI</name>
<dbReference type="PRINTS" id="PR01832">
    <property type="entry name" value="VEGFRECEPTOR"/>
</dbReference>
<evidence type="ECO:0000313" key="13">
    <source>
        <dbReference type="Proteomes" id="UP000557230"/>
    </source>
</evidence>
<feature type="region of interest" description="Disordered" evidence="10">
    <location>
        <begin position="585"/>
        <end position="611"/>
    </location>
</feature>